<sequence>MYQGGAPGTAMDEDGPATGGTSGAGPKIEEPVKHRAVTSADCDIGKAAVPESVKSRYYLLILSILLFFQGLEVIEAHYLFGPDYNNIEIVIHPQSIIHSMVRNTGFFYLAQLGWPDKCLPILYTINVLAQEISMSDSDRNITKFLASQPLSGRSSVVA</sequence>
<reference evidence="2" key="1">
    <citation type="submission" date="2020-01" db="EMBL/GenBank/DDBJ databases">
        <title>Genome sequence of Kobresia littledalei, the first chromosome-level genome in the family Cyperaceae.</title>
        <authorList>
            <person name="Qu G."/>
        </authorList>
    </citation>
    <scope>NUCLEOTIDE SEQUENCE</scope>
    <source>
        <strain evidence="2">C.B.Clarke</strain>
        <tissue evidence="2">Leaf</tissue>
    </source>
</reference>
<dbReference type="PANTHER" id="PTHR30525:SF0">
    <property type="entry name" value="1-DEOXY-D-XYLULOSE 5-PHOSPHATE REDUCTOISOMERASE, CHLOROPLASTIC"/>
    <property type="match status" value="1"/>
</dbReference>
<dbReference type="PANTHER" id="PTHR30525">
    <property type="entry name" value="1-DEOXY-D-XYLULOSE 5-PHOSPHATE REDUCTOISOMERASE"/>
    <property type="match status" value="1"/>
</dbReference>
<dbReference type="GO" id="GO:0070402">
    <property type="term" value="F:NADPH binding"/>
    <property type="evidence" value="ECO:0007669"/>
    <property type="project" value="TreeGrafter"/>
</dbReference>
<gene>
    <name evidence="2" type="ORF">FCM35_KLT15488</name>
</gene>
<dbReference type="OrthoDB" id="3482at2759"/>
<evidence type="ECO:0000313" key="3">
    <source>
        <dbReference type="Proteomes" id="UP000623129"/>
    </source>
</evidence>
<protein>
    <submittedName>
        <fullName evidence="2">1-deoxy-D-xylulose 5-phosphate reductoisomerase</fullName>
    </submittedName>
</protein>
<dbReference type="InterPro" id="IPR003821">
    <property type="entry name" value="DXP_reductoisomerase"/>
</dbReference>
<dbReference type="AlphaFoldDB" id="A0A833VGX4"/>
<evidence type="ECO:0000256" key="1">
    <source>
        <dbReference type="SAM" id="MobiDB-lite"/>
    </source>
</evidence>
<dbReference type="GO" id="GO:0051484">
    <property type="term" value="P:isopentenyl diphosphate biosynthetic process, methylerythritol 4-phosphate pathway involved in terpenoid biosynthetic process"/>
    <property type="evidence" value="ECO:0007669"/>
    <property type="project" value="TreeGrafter"/>
</dbReference>
<name>A0A833VGX4_9POAL</name>
<dbReference type="EMBL" id="SWLB01000003">
    <property type="protein sequence ID" value="KAF3339717.1"/>
    <property type="molecule type" value="Genomic_DNA"/>
</dbReference>
<dbReference type="SUPFAM" id="SSF55347">
    <property type="entry name" value="Glyceraldehyde-3-phosphate dehydrogenase-like, C-terminal domain"/>
    <property type="match status" value="1"/>
</dbReference>
<organism evidence="2 3">
    <name type="scientific">Carex littledalei</name>
    <dbReference type="NCBI Taxonomy" id="544730"/>
    <lineage>
        <taxon>Eukaryota</taxon>
        <taxon>Viridiplantae</taxon>
        <taxon>Streptophyta</taxon>
        <taxon>Embryophyta</taxon>
        <taxon>Tracheophyta</taxon>
        <taxon>Spermatophyta</taxon>
        <taxon>Magnoliopsida</taxon>
        <taxon>Liliopsida</taxon>
        <taxon>Poales</taxon>
        <taxon>Cyperaceae</taxon>
        <taxon>Cyperoideae</taxon>
        <taxon>Cariceae</taxon>
        <taxon>Carex</taxon>
        <taxon>Carex subgen. Euthyceras</taxon>
    </lineage>
</organism>
<dbReference type="Proteomes" id="UP000623129">
    <property type="component" value="Unassembled WGS sequence"/>
</dbReference>
<dbReference type="GO" id="GO:0030145">
    <property type="term" value="F:manganese ion binding"/>
    <property type="evidence" value="ECO:0007669"/>
    <property type="project" value="TreeGrafter"/>
</dbReference>
<proteinExistence type="predicted"/>
<comment type="caution">
    <text evidence="2">The sequence shown here is derived from an EMBL/GenBank/DDBJ whole genome shotgun (WGS) entry which is preliminary data.</text>
</comment>
<dbReference type="GO" id="GO:0016853">
    <property type="term" value="F:isomerase activity"/>
    <property type="evidence" value="ECO:0007669"/>
    <property type="project" value="UniProtKB-KW"/>
</dbReference>
<accession>A0A833VGX4</accession>
<evidence type="ECO:0000313" key="2">
    <source>
        <dbReference type="EMBL" id="KAF3339717.1"/>
    </source>
</evidence>
<keyword evidence="3" id="KW-1185">Reference proteome</keyword>
<keyword evidence="2" id="KW-0413">Isomerase</keyword>
<feature type="region of interest" description="Disordered" evidence="1">
    <location>
        <begin position="1"/>
        <end position="30"/>
    </location>
</feature>
<dbReference type="GO" id="GO:0030604">
    <property type="term" value="F:1-deoxy-D-xylulose-5-phosphate reductoisomerase activity"/>
    <property type="evidence" value="ECO:0007669"/>
    <property type="project" value="InterPro"/>
</dbReference>